<dbReference type="SUPFAM" id="SSF56601">
    <property type="entry name" value="beta-lactamase/transpeptidase-like"/>
    <property type="match status" value="1"/>
</dbReference>
<dbReference type="InterPro" id="IPR012338">
    <property type="entry name" value="Beta-lactam/transpept-like"/>
</dbReference>
<dbReference type="STRING" id="457427.SSOG_02839"/>
<dbReference type="InterPro" id="IPR050491">
    <property type="entry name" value="AmpC-like"/>
</dbReference>
<dbReference type="Proteomes" id="UP000003963">
    <property type="component" value="Unassembled WGS sequence"/>
</dbReference>
<dbReference type="HOGENOM" id="CLU_020027_2_3_11"/>
<dbReference type="PANTHER" id="PTHR46825">
    <property type="entry name" value="D-ALANYL-D-ALANINE-CARBOXYPEPTIDASE/ENDOPEPTIDASE AMPH"/>
    <property type="match status" value="1"/>
</dbReference>
<evidence type="ECO:0000313" key="3">
    <source>
        <dbReference type="Proteomes" id="UP000003963"/>
    </source>
</evidence>
<dbReference type="Gene3D" id="3.40.710.10">
    <property type="entry name" value="DD-peptidase/beta-lactamase superfamily"/>
    <property type="match status" value="1"/>
</dbReference>
<accession>D9WE86</accession>
<evidence type="ECO:0000313" key="2">
    <source>
        <dbReference type="EMBL" id="EFL23125.1"/>
    </source>
</evidence>
<dbReference type="PROSITE" id="PS51257">
    <property type="entry name" value="PROKAR_LIPOPROTEIN"/>
    <property type="match status" value="1"/>
</dbReference>
<dbReference type="AlphaFoldDB" id="D9WE86"/>
<feature type="domain" description="Beta-lactamase-related" evidence="1">
    <location>
        <begin position="70"/>
        <end position="403"/>
    </location>
</feature>
<reference evidence="2 3" key="1">
    <citation type="submission" date="2009-02" db="EMBL/GenBank/DDBJ databases">
        <title>Annotation of Streptomyces hygroscopicus strain ATCC 53653.</title>
        <authorList>
            <consortium name="The Broad Institute Genome Sequencing Platform"/>
            <consortium name="Broad Institute Microbial Sequencing Center"/>
            <person name="Fischbach M."/>
            <person name="Godfrey P."/>
            <person name="Ward D."/>
            <person name="Young S."/>
            <person name="Zeng Q."/>
            <person name="Koehrsen M."/>
            <person name="Alvarado L."/>
            <person name="Berlin A.M."/>
            <person name="Bochicchio J."/>
            <person name="Borenstein D."/>
            <person name="Chapman S.B."/>
            <person name="Chen Z."/>
            <person name="Engels R."/>
            <person name="Freedman E."/>
            <person name="Gellesch M."/>
            <person name="Goldberg J."/>
            <person name="Griggs A."/>
            <person name="Gujja S."/>
            <person name="Heilman E.R."/>
            <person name="Heiman D.I."/>
            <person name="Hepburn T.A."/>
            <person name="Howarth C."/>
            <person name="Jen D."/>
            <person name="Larson L."/>
            <person name="Lewis B."/>
            <person name="Mehta T."/>
            <person name="Park D."/>
            <person name="Pearson M."/>
            <person name="Richards J."/>
            <person name="Roberts A."/>
            <person name="Saif S."/>
            <person name="Shea T.D."/>
            <person name="Shenoy N."/>
            <person name="Sisk P."/>
            <person name="Stolte C."/>
            <person name="Sykes S.N."/>
            <person name="Thomson T."/>
            <person name="Walk T."/>
            <person name="White J."/>
            <person name="Yandava C."/>
            <person name="Straight P."/>
            <person name="Clardy J."/>
            <person name="Hung D."/>
            <person name="Kolter R."/>
            <person name="Mekalanos J."/>
            <person name="Walker S."/>
            <person name="Walsh C.T."/>
            <person name="Wieland-Brown L.C."/>
            <person name="Haas B."/>
            <person name="Nusbaum C."/>
            <person name="Birren B."/>
        </authorList>
    </citation>
    <scope>NUCLEOTIDE SEQUENCE [LARGE SCALE GENOMIC DNA]</scope>
    <source>
        <strain evidence="2 3">ATCC 53653</strain>
    </source>
</reference>
<dbReference type="PANTHER" id="PTHR46825:SF7">
    <property type="entry name" value="D-ALANYL-D-ALANINE CARBOXYPEPTIDASE"/>
    <property type="match status" value="1"/>
</dbReference>
<name>D9WE86_9ACTN</name>
<organism evidence="2 3">
    <name type="scientific">Streptomyces himastatinicus ATCC 53653</name>
    <dbReference type="NCBI Taxonomy" id="457427"/>
    <lineage>
        <taxon>Bacteria</taxon>
        <taxon>Bacillati</taxon>
        <taxon>Actinomycetota</taxon>
        <taxon>Actinomycetes</taxon>
        <taxon>Kitasatosporales</taxon>
        <taxon>Streptomycetaceae</taxon>
        <taxon>Streptomyces</taxon>
        <taxon>Streptomyces violaceusniger group</taxon>
    </lineage>
</organism>
<evidence type="ECO:0000259" key="1">
    <source>
        <dbReference type="Pfam" id="PF00144"/>
    </source>
</evidence>
<gene>
    <name evidence="2" type="ORF">SSOG_02839</name>
</gene>
<dbReference type="InterPro" id="IPR001466">
    <property type="entry name" value="Beta-lactam-related"/>
</dbReference>
<keyword evidence="3" id="KW-1185">Reference proteome</keyword>
<protein>
    <submittedName>
        <fullName evidence="2">Beta-lactamase</fullName>
    </submittedName>
</protein>
<dbReference type="EMBL" id="GG657754">
    <property type="protein sequence ID" value="EFL23125.1"/>
    <property type="molecule type" value="Genomic_DNA"/>
</dbReference>
<dbReference type="Pfam" id="PF00144">
    <property type="entry name" value="Beta-lactamase"/>
    <property type="match status" value="1"/>
</dbReference>
<sequence>MSSYRASSRRILRGALTLTLVTSISGLLVGCSQADSGTTTVAASADGRLAELAQTAADTGSLGVIVRVDRGRGRPVEIARQTAWTEADHRLAVNDRFRMASNTKTVVATLILQLVAEGEVDLADPVEQWLPGLVEGGRDITVKMLLNHTSGLGDYLLTPEFLPTLTGQERRTWRPEELLAITPPQDPPTAPGEKYSYSNANYAALGLILEKVTGKSLARLIEQRITGPLGMNDSFLAANADFGSGKKHATGYEPGSERLRRILAPTVELPEGTGFAGPGRPHDNVDTSDIDPSWAWAAGGMVSTARDWQRFQTALMSGKLLPKAQLEQMRTMVTAPEERGAYGLGLMKVDTPCGTVWGHTGGQPGYSSEVYTDGSGRRSVAVLTITNFGDKEAKAATANKALVDTAVCTMLGKHLSD</sequence>
<proteinExistence type="predicted"/>